<evidence type="ECO:0000313" key="2">
    <source>
        <dbReference type="EMBL" id="CAB4134972.1"/>
    </source>
</evidence>
<proteinExistence type="predicted"/>
<dbReference type="EMBL" id="LR797182">
    <property type="protein sequence ID" value="CAB4192466.1"/>
    <property type="molecule type" value="Genomic_DNA"/>
</dbReference>
<protein>
    <submittedName>
        <fullName evidence="3">Uncharacterized protein</fullName>
    </submittedName>
</protein>
<reference evidence="3" key="1">
    <citation type="submission" date="2020-05" db="EMBL/GenBank/DDBJ databases">
        <authorList>
            <person name="Chiriac C."/>
            <person name="Salcher M."/>
            <person name="Ghai R."/>
            <person name="Kavagutti S V."/>
        </authorList>
    </citation>
    <scope>NUCLEOTIDE SEQUENCE</scope>
</reference>
<feature type="region of interest" description="Disordered" evidence="1">
    <location>
        <begin position="1"/>
        <end position="31"/>
    </location>
</feature>
<dbReference type="EMBL" id="LR796292">
    <property type="protein sequence ID" value="CAB4134972.1"/>
    <property type="molecule type" value="Genomic_DNA"/>
</dbReference>
<evidence type="ECO:0000313" key="3">
    <source>
        <dbReference type="EMBL" id="CAB4173740.1"/>
    </source>
</evidence>
<feature type="compositionally biased region" description="Acidic residues" evidence="1">
    <location>
        <begin position="18"/>
        <end position="31"/>
    </location>
</feature>
<gene>
    <name evidence="4" type="ORF">UFOVP1231_34</name>
    <name evidence="2" type="ORF">UFOVP283_43</name>
    <name evidence="3" type="ORF">UFOVP957_5</name>
</gene>
<accession>A0A6J5PPF9</accession>
<evidence type="ECO:0000313" key="4">
    <source>
        <dbReference type="EMBL" id="CAB4192466.1"/>
    </source>
</evidence>
<name>A0A6J5PPF9_9CAUD</name>
<sequence length="31" mass="3514">MTTQFEDQIPVEPVDGGEFIDVEEEGEDEKT</sequence>
<evidence type="ECO:0000256" key="1">
    <source>
        <dbReference type="SAM" id="MobiDB-lite"/>
    </source>
</evidence>
<dbReference type="EMBL" id="LR796918">
    <property type="protein sequence ID" value="CAB4173740.1"/>
    <property type="molecule type" value="Genomic_DNA"/>
</dbReference>
<organism evidence="3">
    <name type="scientific">uncultured Caudovirales phage</name>
    <dbReference type="NCBI Taxonomy" id="2100421"/>
    <lineage>
        <taxon>Viruses</taxon>
        <taxon>Duplodnaviria</taxon>
        <taxon>Heunggongvirae</taxon>
        <taxon>Uroviricota</taxon>
        <taxon>Caudoviricetes</taxon>
        <taxon>Peduoviridae</taxon>
        <taxon>Maltschvirus</taxon>
        <taxon>Maltschvirus maltsch</taxon>
    </lineage>
</organism>